<organism evidence="2 3">
    <name type="scientific">Mycena metata</name>
    <dbReference type="NCBI Taxonomy" id="1033252"/>
    <lineage>
        <taxon>Eukaryota</taxon>
        <taxon>Fungi</taxon>
        <taxon>Dikarya</taxon>
        <taxon>Basidiomycota</taxon>
        <taxon>Agaricomycotina</taxon>
        <taxon>Agaricomycetes</taxon>
        <taxon>Agaricomycetidae</taxon>
        <taxon>Agaricales</taxon>
        <taxon>Marasmiineae</taxon>
        <taxon>Mycenaceae</taxon>
        <taxon>Mycena</taxon>
    </lineage>
</organism>
<accession>A0AAD7HII5</accession>
<reference evidence="2" key="1">
    <citation type="submission" date="2023-03" db="EMBL/GenBank/DDBJ databases">
        <title>Massive genome expansion in bonnet fungi (Mycena s.s.) driven by repeated elements and novel gene families across ecological guilds.</title>
        <authorList>
            <consortium name="Lawrence Berkeley National Laboratory"/>
            <person name="Harder C.B."/>
            <person name="Miyauchi S."/>
            <person name="Viragh M."/>
            <person name="Kuo A."/>
            <person name="Thoen E."/>
            <person name="Andreopoulos B."/>
            <person name="Lu D."/>
            <person name="Skrede I."/>
            <person name="Drula E."/>
            <person name="Henrissat B."/>
            <person name="Morin E."/>
            <person name="Kohler A."/>
            <person name="Barry K."/>
            <person name="LaButti K."/>
            <person name="Morin E."/>
            <person name="Salamov A."/>
            <person name="Lipzen A."/>
            <person name="Mereny Z."/>
            <person name="Hegedus B."/>
            <person name="Baldrian P."/>
            <person name="Stursova M."/>
            <person name="Weitz H."/>
            <person name="Taylor A."/>
            <person name="Grigoriev I.V."/>
            <person name="Nagy L.G."/>
            <person name="Martin F."/>
            <person name="Kauserud H."/>
        </authorList>
    </citation>
    <scope>NUCLEOTIDE SEQUENCE</scope>
    <source>
        <strain evidence="2">CBHHK182m</strain>
    </source>
</reference>
<dbReference type="PANTHER" id="PTHR43194:SF2">
    <property type="entry name" value="PEROXISOMAL MEMBRANE PROTEIN LPX1"/>
    <property type="match status" value="1"/>
</dbReference>
<feature type="domain" description="AB hydrolase-1" evidence="1">
    <location>
        <begin position="35"/>
        <end position="281"/>
    </location>
</feature>
<dbReference type="PRINTS" id="PR00412">
    <property type="entry name" value="EPOXHYDRLASE"/>
</dbReference>
<protein>
    <submittedName>
        <fullName evidence="2">Alpha/Beta hydrolase protein</fullName>
    </submittedName>
</protein>
<dbReference type="EMBL" id="JARKIB010000236">
    <property type="protein sequence ID" value="KAJ7720831.1"/>
    <property type="molecule type" value="Genomic_DNA"/>
</dbReference>
<evidence type="ECO:0000259" key="1">
    <source>
        <dbReference type="Pfam" id="PF12697"/>
    </source>
</evidence>
<name>A0AAD7HII5_9AGAR</name>
<dbReference type="InterPro" id="IPR000639">
    <property type="entry name" value="Epox_hydrolase-like"/>
</dbReference>
<evidence type="ECO:0000313" key="3">
    <source>
        <dbReference type="Proteomes" id="UP001215598"/>
    </source>
</evidence>
<dbReference type="Gene3D" id="3.40.50.1820">
    <property type="entry name" value="alpha/beta hydrolase"/>
    <property type="match status" value="1"/>
</dbReference>
<keyword evidence="2" id="KW-0378">Hydrolase</keyword>
<dbReference type="SUPFAM" id="SSF53474">
    <property type="entry name" value="alpha/beta-Hydrolases"/>
    <property type="match status" value="1"/>
</dbReference>
<dbReference type="AlphaFoldDB" id="A0AAD7HII5"/>
<dbReference type="Pfam" id="PF12697">
    <property type="entry name" value="Abhydrolase_6"/>
    <property type="match status" value="1"/>
</dbReference>
<dbReference type="InterPro" id="IPR000073">
    <property type="entry name" value="AB_hydrolase_1"/>
</dbReference>
<gene>
    <name evidence="2" type="ORF">B0H16DRAFT_1604022</name>
</gene>
<evidence type="ECO:0000313" key="2">
    <source>
        <dbReference type="EMBL" id="KAJ7720831.1"/>
    </source>
</evidence>
<dbReference type="PANTHER" id="PTHR43194">
    <property type="entry name" value="HYDROLASE ALPHA/BETA FOLD FAMILY"/>
    <property type="match status" value="1"/>
</dbReference>
<sequence length="288" mass="30602">MSAIQATHTITTAPETMLQVLTSTPATVSHRPTLLFIPFWGGSSRTFGALAARLSPDFPLILPTLRGWGASTGPADPAAYKTTDNANDLVAVVTQLRADRTLLAAGLLQHGLILVGHSMGGKIAQVLAARSDFGALLKGVVLIAPAPLGKLEPSAEMREQQIAAYSSKELAERALKHVLLGSDVGVDELRLLVEDCVSGSEFATLAWPKYAIREDYETVASGTEGLKIIAVVGGLDKIETAEIVEDRVVRVWKKAGASVPMVLLEGAGHLIPVEAPQRVEEVIRTFTQ</sequence>
<dbReference type="InterPro" id="IPR050228">
    <property type="entry name" value="Carboxylesterase_BioH"/>
</dbReference>
<keyword evidence="3" id="KW-1185">Reference proteome</keyword>
<dbReference type="GO" id="GO:0016787">
    <property type="term" value="F:hydrolase activity"/>
    <property type="evidence" value="ECO:0007669"/>
    <property type="project" value="UniProtKB-KW"/>
</dbReference>
<proteinExistence type="predicted"/>
<dbReference type="Proteomes" id="UP001215598">
    <property type="component" value="Unassembled WGS sequence"/>
</dbReference>
<comment type="caution">
    <text evidence="2">The sequence shown here is derived from an EMBL/GenBank/DDBJ whole genome shotgun (WGS) entry which is preliminary data.</text>
</comment>
<dbReference type="InterPro" id="IPR029058">
    <property type="entry name" value="AB_hydrolase_fold"/>
</dbReference>